<proteinExistence type="predicted"/>
<dbReference type="EMBL" id="UGOD01000001">
    <property type="protein sequence ID" value="STX52740.1"/>
    <property type="molecule type" value="Genomic_DNA"/>
</dbReference>
<dbReference type="RefSeq" id="WP_115332267.1">
    <property type="nucleotide sequence ID" value="NZ_CAAAHP010000003.1"/>
</dbReference>
<gene>
    <name evidence="2" type="ORF">NCTC13316_02863</name>
</gene>
<reference evidence="2 3" key="1">
    <citation type="submission" date="2018-06" db="EMBL/GenBank/DDBJ databases">
        <authorList>
            <consortium name="Pathogen Informatics"/>
            <person name="Doyle S."/>
        </authorList>
    </citation>
    <scope>NUCLEOTIDE SEQUENCE [LARGE SCALE GENOMIC DNA]</scope>
    <source>
        <strain evidence="2 3">NCTC13316</strain>
    </source>
</reference>
<dbReference type="AlphaFoldDB" id="A0A378JSF4"/>
<dbReference type="OrthoDB" id="5641564at2"/>
<evidence type="ECO:0000313" key="2">
    <source>
        <dbReference type="EMBL" id="STX52740.1"/>
    </source>
</evidence>
<feature type="signal peptide" evidence="1">
    <location>
        <begin position="1"/>
        <end position="23"/>
    </location>
</feature>
<keyword evidence="1" id="KW-0732">Signal</keyword>
<evidence type="ECO:0000313" key="3">
    <source>
        <dbReference type="Proteomes" id="UP000254794"/>
    </source>
</evidence>
<sequence length="126" mass="13849">MKINKISALVLGSSVLFAANAFAGQEELISRSKGYDLMPHEERTMEGNWFSTRTLHCKIRAKGTEANPISVTALKKRAVVNGLILPEGNSMTVIVHLGDNMHFELDKRAKLGLLNNGDQLVNLNCD</sequence>
<evidence type="ECO:0000256" key="1">
    <source>
        <dbReference type="SAM" id="SignalP"/>
    </source>
</evidence>
<dbReference type="Proteomes" id="UP000254794">
    <property type="component" value="Unassembled WGS sequence"/>
</dbReference>
<feature type="chain" id="PRO_5016764568" evidence="1">
    <location>
        <begin position="24"/>
        <end position="126"/>
    </location>
</feature>
<protein>
    <submittedName>
        <fullName evidence="2">Uncharacterized protein</fullName>
    </submittedName>
</protein>
<organism evidence="2 3">
    <name type="scientific">Legionella busanensis</name>
    <dbReference type="NCBI Taxonomy" id="190655"/>
    <lineage>
        <taxon>Bacteria</taxon>
        <taxon>Pseudomonadati</taxon>
        <taxon>Pseudomonadota</taxon>
        <taxon>Gammaproteobacteria</taxon>
        <taxon>Legionellales</taxon>
        <taxon>Legionellaceae</taxon>
        <taxon>Legionella</taxon>
    </lineage>
</organism>
<name>A0A378JSF4_9GAMM</name>
<accession>A0A378JSF4</accession>
<keyword evidence="3" id="KW-1185">Reference proteome</keyword>